<evidence type="ECO:0000313" key="3">
    <source>
        <dbReference type="Proteomes" id="UP000635606"/>
    </source>
</evidence>
<feature type="domain" description="DSBA-like thioredoxin" evidence="1">
    <location>
        <begin position="2"/>
        <end position="71"/>
    </location>
</feature>
<name>A0A8J4EKK2_9ACTN</name>
<dbReference type="Pfam" id="PF01323">
    <property type="entry name" value="DSBA"/>
    <property type="match status" value="1"/>
</dbReference>
<proteinExistence type="predicted"/>
<organism evidence="2 3">
    <name type="scientific">Virgisporangium ochraceum</name>
    <dbReference type="NCBI Taxonomy" id="65505"/>
    <lineage>
        <taxon>Bacteria</taxon>
        <taxon>Bacillati</taxon>
        <taxon>Actinomycetota</taxon>
        <taxon>Actinomycetes</taxon>
        <taxon>Micromonosporales</taxon>
        <taxon>Micromonosporaceae</taxon>
        <taxon>Virgisporangium</taxon>
    </lineage>
</organism>
<gene>
    <name evidence="2" type="ORF">Voc01_103640</name>
</gene>
<dbReference type="GO" id="GO:0016491">
    <property type="term" value="F:oxidoreductase activity"/>
    <property type="evidence" value="ECO:0007669"/>
    <property type="project" value="InterPro"/>
</dbReference>
<dbReference type="EMBL" id="BOPH01000158">
    <property type="protein sequence ID" value="GIJ75447.1"/>
    <property type="molecule type" value="Genomic_DNA"/>
</dbReference>
<dbReference type="InterPro" id="IPR001853">
    <property type="entry name" value="DSBA-like_thioredoxin_dom"/>
</dbReference>
<reference evidence="2" key="1">
    <citation type="submission" date="2021-01" db="EMBL/GenBank/DDBJ databases">
        <title>Whole genome shotgun sequence of Virgisporangium ochraceum NBRC 16418.</title>
        <authorList>
            <person name="Komaki H."/>
            <person name="Tamura T."/>
        </authorList>
    </citation>
    <scope>NUCLEOTIDE SEQUENCE</scope>
    <source>
        <strain evidence="2">NBRC 16418</strain>
    </source>
</reference>
<evidence type="ECO:0000313" key="2">
    <source>
        <dbReference type="EMBL" id="GIJ75447.1"/>
    </source>
</evidence>
<dbReference type="AlphaFoldDB" id="A0A8J4EKK2"/>
<dbReference type="SUPFAM" id="SSF52833">
    <property type="entry name" value="Thioredoxin-like"/>
    <property type="match status" value="1"/>
</dbReference>
<accession>A0A8J4EKK2</accession>
<comment type="caution">
    <text evidence="2">The sequence shown here is derived from an EMBL/GenBank/DDBJ whole genome shotgun (WGS) entry which is preliminary data.</text>
</comment>
<dbReference type="Gene3D" id="3.40.30.10">
    <property type="entry name" value="Glutaredoxin"/>
    <property type="match status" value="1"/>
</dbReference>
<evidence type="ECO:0000259" key="1">
    <source>
        <dbReference type="Pfam" id="PF01323"/>
    </source>
</evidence>
<sequence length="92" mass="9444">MHQRLLAADDLDGDALVAMAAAAGLDTGRFVADLDSPAVADRVDADLRSARNSGADGTPTFFLDGHRIDGSLVDIIAAVERSLAAPTGPKGR</sequence>
<dbReference type="InterPro" id="IPR036249">
    <property type="entry name" value="Thioredoxin-like_sf"/>
</dbReference>
<dbReference type="Proteomes" id="UP000635606">
    <property type="component" value="Unassembled WGS sequence"/>
</dbReference>
<protein>
    <recommendedName>
        <fullName evidence="1">DSBA-like thioredoxin domain-containing protein</fullName>
    </recommendedName>
</protein>
<keyword evidence="3" id="KW-1185">Reference proteome</keyword>